<dbReference type="InterPro" id="IPR005877">
    <property type="entry name" value="YSIRK_signal_dom"/>
</dbReference>
<feature type="compositionally biased region" description="Low complexity" evidence="2">
    <location>
        <begin position="149"/>
        <end position="176"/>
    </location>
</feature>
<dbReference type="Pfam" id="PF03217">
    <property type="entry name" value="SlpA"/>
    <property type="match status" value="1"/>
</dbReference>
<evidence type="ECO:0000256" key="2">
    <source>
        <dbReference type="SAM" id="MobiDB-lite"/>
    </source>
</evidence>
<organism evidence="5 6">
    <name type="scientific">Lactobacillus mulieris</name>
    <dbReference type="NCBI Taxonomy" id="2508708"/>
    <lineage>
        <taxon>Bacteria</taxon>
        <taxon>Bacillati</taxon>
        <taxon>Bacillota</taxon>
        <taxon>Bacilli</taxon>
        <taxon>Lactobacillales</taxon>
        <taxon>Lactobacillaceae</taxon>
        <taxon>Lactobacillus</taxon>
    </lineage>
</organism>
<evidence type="ECO:0000259" key="3">
    <source>
        <dbReference type="Pfam" id="PF03217"/>
    </source>
</evidence>
<name>A0AAP3GVP8_9LACO</name>
<comment type="caution">
    <text evidence="5">The sequence shown here is derived from an EMBL/GenBank/DDBJ whole genome shotgun (WGS) entry which is preliminary data.</text>
</comment>
<feature type="compositionally biased region" description="Low complexity" evidence="2">
    <location>
        <begin position="131"/>
        <end position="142"/>
    </location>
</feature>
<dbReference type="InterPro" id="IPR024968">
    <property type="entry name" value="SlpA_C_lactobacillus"/>
</dbReference>
<evidence type="ECO:0000313" key="5">
    <source>
        <dbReference type="EMBL" id="MCZ3844404.1"/>
    </source>
</evidence>
<accession>A0AAP3GVP8</accession>
<reference evidence="5" key="1">
    <citation type="submission" date="2022-01" db="EMBL/GenBank/DDBJ databases">
        <title>VMRC isolate genome collection.</title>
        <authorList>
            <person name="France M."/>
            <person name="Rutt L."/>
            <person name="Humphrys M."/>
            <person name="Ravel J."/>
        </authorList>
    </citation>
    <scope>NUCLEOTIDE SEQUENCE</scope>
    <source>
        <strain evidence="5">C0127B5</strain>
    </source>
</reference>
<dbReference type="AlphaFoldDB" id="A0AAP3GVP8"/>
<dbReference type="GeneID" id="97459567"/>
<feature type="region of interest" description="Disordered" evidence="2">
    <location>
        <begin position="605"/>
        <end position="629"/>
    </location>
</feature>
<dbReference type="Proteomes" id="UP001213015">
    <property type="component" value="Unassembled WGS sequence"/>
</dbReference>
<feature type="region of interest" description="Disordered" evidence="2">
    <location>
        <begin position="401"/>
        <end position="423"/>
    </location>
</feature>
<keyword evidence="1" id="KW-0732">Signal</keyword>
<evidence type="ECO:0000259" key="4">
    <source>
        <dbReference type="Pfam" id="PF04650"/>
    </source>
</evidence>
<feature type="compositionally biased region" description="Basic and acidic residues" evidence="2">
    <location>
        <begin position="177"/>
        <end position="196"/>
    </location>
</feature>
<feature type="domain" description="S-layer protein C-terminal" evidence="3">
    <location>
        <begin position="763"/>
        <end position="790"/>
    </location>
</feature>
<feature type="compositionally biased region" description="Basic and acidic residues" evidence="2">
    <location>
        <begin position="608"/>
        <end position="619"/>
    </location>
</feature>
<dbReference type="NCBIfam" id="TIGR01168">
    <property type="entry name" value="YSIRK_signal"/>
    <property type="match status" value="1"/>
</dbReference>
<feature type="region of interest" description="Disordered" evidence="2">
    <location>
        <begin position="500"/>
        <end position="524"/>
    </location>
</feature>
<gene>
    <name evidence="5" type="ORF">L2422_02535</name>
</gene>
<evidence type="ECO:0000256" key="1">
    <source>
        <dbReference type="ARBA" id="ARBA00022729"/>
    </source>
</evidence>
<dbReference type="EMBL" id="JAKHLF010000002">
    <property type="protein sequence ID" value="MCZ3844404.1"/>
    <property type="molecule type" value="Genomic_DNA"/>
</dbReference>
<sequence length="893" mass="97410">MAHKHIEQSVKECQRFSIRKLSIGAASVLLATVAFMSTGVSSQVHAAETSEAATTQASSDAKLSDAKTKLQAALDSAKALKVTDEQKKQAGLDKAITDAEAAVKGSDINVVNTKLDELNKAVDVVKAEMAKATTTKADTSTAKADKETSTSSSTSTSASESKTSASESTSSSAAKATSDKSKESSSTEAKDEKSSESEEYPGPDDLPKGYHFMAVFVKDKDSGQFVFYSNSSDWSTKEEIALKDFGTEPGMIYGINYLKTYLNYLGYNLDDSPENKHVLETSIFGKTDSAELTASKMSSDELKNKKLITVKFVDENDKTPITKPLKIYVDKDAKSISGSVVDVINEHYLLPMFLTAQDEGLKIPISTHMPISNESNRTGGKGAAISADGVVTLHQSGGMVVEKKDHKKTEAKENQPEKPKKISKEESFAGIAYVPEFAFNPFWKLPLVDGEGNYTGKNIATNSNWKILAKKTIDGEVYYRLGTDKQWISADYVTVKSADQAKTETPAKTETKETPAKEAASQTKDSKEVAYTGVVYAPVINNNRGWKIALLDGEGNYTGQFISTDSNWKIFAKKTMNGEDYYRLGTDKQWVPAKFVTVKSAQPVKTETPAKTETKETPAKETATQTKDSKEEAVSGVAYAPVINNNAGWMIALLDGEGNYTGKYIPTNSNWKVLAKKTVNGEDYYRLGTDKQWVPGKFLEVKLTESAKSTTPTKTESKETPATQTTAAKEEAVSGVAYAPVINNNPGWMIALLDGEGNYTGKYIPTNSNWKVYAKKTINGTTYYRLGTDKQWVPERFLQFKASETAKTVAPTKSETPSSTEEAISGIAHAPVINNNPGWMIALLDGEGNYTGKYISTNSNWKVFARKTINGRTYYRLGTDQQWAPASYLNLIK</sequence>
<feature type="region of interest" description="Disordered" evidence="2">
    <location>
        <begin position="131"/>
        <end position="206"/>
    </location>
</feature>
<dbReference type="Pfam" id="PF04650">
    <property type="entry name" value="YSIRK_signal"/>
    <property type="match status" value="1"/>
</dbReference>
<proteinExistence type="predicted"/>
<evidence type="ECO:0000313" key="6">
    <source>
        <dbReference type="Proteomes" id="UP001213015"/>
    </source>
</evidence>
<protein>
    <submittedName>
        <fullName evidence="5">SLAP domain-containing protein</fullName>
    </submittedName>
</protein>
<dbReference type="RefSeq" id="WP_006586754.1">
    <property type="nucleotide sequence ID" value="NZ_CP160088.1"/>
</dbReference>
<feature type="compositionally biased region" description="Basic and acidic residues" evidence="2">
    <location>
        <begin position="500"/>
        <end position="516"/>
    </location>
</feature>
<feature type="domain" description="YSIRK Gram-positive signal peptide" evidence="4">
    <location>
        <begin position="14"/>
        <end position="36"/>
    </location>
</feature>